<evidence type="ECO:0000313" key="1">
    <source>
        <dbReference type="EMBL" id="EMA54165.1"/>
    </source>
</evidence>
<proteinExistence type="predicted"/>
<protein>
    <submittedName>
        <fullName evidence="1">NmrA family protein</fullName>
    </submittedName>
</protein>
<evidence type="ECO:0000313" key="2">
    <source>
        <dbReference type="Proteomes" id="UP000011680"/>
    </source>
</evidence>
<gene>
    <name evidence="1" type="ORF">C451_07847</name>
</gene>
<name>M0NBW6_9EURY</name>
<comment type="caution">
    <text evidence="1">The sequence shown here is derived from an EMBL/GenBank/DDBJ whole genome shotgun (WGS) entry which is preliminary data.</text>
</comment>
<dbReference type="EMBL" id="AOMF01000145">
    <property type="protein sequence ID" value="EMA54165.1"/>
    <property type="molecule type" value="Genomic_DNA"/>
</dbReference>
<dbReference type="PATRIC" id="fig|1227457.3.peg.1433"/>
<dbReference type="STRING" id="1227457.C451_07847"/>
<sequence>MIGIYTTVRLGFAGRVSRDVESLLGCEPIPLERFVADYADAFERSQAE</sequence>
<dbReference type="RefSeq" id="WP_007739370.1">
    <property type="nucleotide sequence ID" value="NZ_AOMF01000145.1"/>
</dbReference>
<dbReference type="OrthoDB" id="213145at2157"/>
<keyword evidence="2" id="KW-1185">Reference proteome</keyword>
<reference evidence="1 2" key="1">
    <citation type="journal article" date="2014" name="PLoS Genet.">
        <title>Phylogenetically driven sequencing of extremely halophilic archaea reveals strategies for static and dynamic osmo-response.</title>
        <authorList>
            <person name="Becker E.A."/>
            <person name="Seitzer P.M."/>
            <person name="Tritt A."/>
            <person name="Larsen D."/>
            <person name="Krusor M."/>
            <person name="Yao A.I."/>
            <person name="Wu D."/>
            <person name="Madern D."/>
            <person name="Eisen J.A."/>
            <person name="Darling A.E."/>
            <person name="Facciotti M.T."/>
        </authorList>
    </citation>
    <scope>NUCLEOTIDE SEQUENCE [LARGE SCALE GENOMIC DNA]</scope>
    <source>
        <strain evidence="1 2">JCM 13552</strain>
    </source>
</reference>
<organism evidence="1 2">
    <name type="scientific">Halococcus thailandensis JCM 13552</name>
    <dbReference type="NCBI Taxonomy" id="1227457"/>
    <lineage>
        <taxon>Archaea</taxon>
        <taxon>Methanobacteriati</taxon>
        <taxon>Methanobacteriota</taxon>
        <taxon>Stenosarchaea group</taxon>
        <taxon>Halobacteria</taxon>
        <taxon>Halobacteriales</taxon>
        <taxon>Halococcaceae</taxon>
        <taxon>Halococcus</taxon>
    </lineage>
</organism>
<dbReference type="AlphaFoldDB" id="M0NBW6"/>
<dbReference type="Proteomes" id="UP000011680">
    <property type="component" value="Unassembled WGS sequence"/>
</dbReference>
<accession>M0NBW6</accession>